<dbReference type="Proteomes" id="UP000254052">
    <property type="component" value="Unassembled WGS sequence"/>
</dbReference>
<dbReference type="EMBL" id="UGED01000013">
    <property type="protein sequence ID" value="STM08098.1"/>
    <property type="molecule type" value="Genomic_DNA"/>
</dbReference>
<proteinExistence type="predicted"/>
<gene>
    <name evidence="1" type="ORF">NCTC9962_05686</name>
</gene>
<name>A0A377CVN0_ECOLX</name>
<dbReference type="AlphaFoldDB" id="A0A377CVN0"/>
<protein>
    <submittedName>
        <fullName evidence="1">Uncharacterized protein</fullName>
    </submittedName>
</protein>
<sequence>MIRPRSLSKIPQDLMFGFKRPAVNGNDDASYFFRKSICAMSSPA</sequence>
<accession>A0A377CVN0</accession>
<evidence type="ECO:0000313" key="1">
    <source>
        <dbReference type="EMBL" id="STM08098.1"/>
    </source>
</evidence>
<organism evidence="1 2">
    <name type="scientific">Escherichia coli</name>
    <dbReference type="NCBI Taxonomy" id="562"/>
    <lineage>
        <taxon>Bacteria</taxon>
        <taxon>Pseudomonadati</taxon>
        <taxon>Pseudomonadota</taxon>
        <taxon>Gammaproteobacteria</taxon>
        <taxon>Enterobacterales</taxon>
        <taxon>Enterobacteriaceae</taxon>
        <taxon>Escherichia</taxon>
    </lineage>
</organism>
<reference evidence="1 2" key="1">
    <citation type="submission" date="2018-06" db="EMBL/GenBank/DDBJ databases">
        <authorList>
            <consortium name="Pathogen Informatics"/>
            <person name="Doyle S."/>
        </authorList>
    </citation>
    <scope>NUCLEOTIDE SEQUENCE [LARGE SCALE GENOMIC DNA]</scope>
    <source>
        <strain evidence="1 2">NCTC9962</strain>
    </source>
</reference>
<evidence type="ECO:0000313" key="2">
    <source>
        <dbReference type="Proteomes" id="UP000254052"/>
    </source>
</evidence>